<evidence type="ECO:0000256" key="1">
    <source>
        <dbReference type="SAM" id="MobiDB-lite"/>
    </source>
</evidence>
<dbReference type="EMBL" id="DS113635">
    <property type="protein sequence ID" value="EAX99515.1"/>
    <property type="molecule type" value="Genomic_DNA"/>
</dbReference>
<feature type="compositionally biased region" description="Basic residues" evidence="1">
    <location>
        <begin position="27"/>
        <end position="51"/>
    </location>
</feature>
<evidence type="ECO:0000313" key="2">
    <source>
        <dbReference type="EMBL" id="EAX99515.1"/>
    </source>
</evidence>
<keyword evidence="3" id="KW-1185">Reference proteome</keyword>
<gene>
    <name evidence="2" type="ORF">TVAG_140140</name>
</gene>
<reference evidence="2" key="1">
    <citation type="submission" date="2006-10" db="EMBL/GenBank/DDBJ databases">
        <authorList>
            <person name="Amadeo P."/>
            <person name="Zhao Q."/>
            <person name="Wortman J."/>
            <person name="Fraser-Liggett C."/>
            <person name="Carlton J."/>
        </authorList>
    </citation>
    <scope>NUCLEOTIDE SEQUENCE</scope>
    <source>
        <strain evidence="2">G3</strain>
    </source>
</reference>
<protein>
    <submittedName>
        <fullName evidence="2">Uncharacterized protein</fullName>
    </submittedName>
</protein>
<dbReference type="InParanoid" id="A2F6F7"/>
<dbReference type="AlphaFoldDB" id="A2F6F7"/>
<proteinExistence type="predicted"/>
<feature type="region of interest" description="Disordered" evidence="1">
    <location>
        <begin position="1"/>
        <end position="89"/>
    </location>
</feature>
<dbReference type="VEuPathDB" id="TrichDB:TVAG_140140"/>
<organism evidence="2 3">
    <name type="scientific">Trichomonas vaginalis (strain ATCC PRA-98 / G3)</name>
    <dbReference type="NCBI Taxonomy" id="412133"/>
    <lineage>
        <taxon>Eukaryota</taxon>
        <taxon>Metamonada</taxon>
        <taxon>Parabasalia</taxon>
        <taxon>Trichomonadida</taxon>
        <taxon>Trichomonadidae</taxon>
        <taxon>Trichomonas</taxon>
    </lineage>
</organism>
<dbReference type="Proteomes" id="UP000001542">
    <property type="component" value="Unassembled WGS sequence"/>
</dbReference>
<name>A2F6F7_TRIV3</name>
<evidence type="ECO:0000313" key="3">
    <source>
        <dbReference type="Proteomes" id="UP000001542"/>
    </source>
</evidence>
<feature type="compositionally biased region" description="Basic and acidic residues" evidence="1">
    <location>
        <begin position="1"/>
        <end position="11"/>
    </location>
</feature>
<dbReference type="KEGG" id="tva:4757339"/>
<accession>A2F6F7</accession>
<sequence length="89" mass="10659">MPSGRYSERTEPPTPYFVNTELPKELSRKKRNTKKRKRKKRKKRNTKKRKFGQPLLPMTLTKFPNPTHTKSATRRPARFLPQFSTTWDT</sequence>
<reference evidence="2" key="2">
    <citation type="journal article" date="2007" name="Science">
        <title>Draft genome sequence of the sexually transmitted pathogen Trichomonas vaginalis.</title>
        <authorList>
            <person name="Carlton J.M."/>
            <person name="Hirt R.P."/>
            <person name="Silva J.C."/>
            <person name="Delcher A.L."/>
            <person name="Schatz M."/>
            <person name="Zhao Q."/>
            <person name="Wortman J.R."/>
            <person name="Bidwell S.L."/>
            <person name="Alsmark U.C.M."/>
            <person name="Besteiro S."/>
            <person name="Sicheritz-Ponten T."/>
            <person name="Noel C.J."/>
            <person name="Dacks J.B."/>
            <person name="Foster P.G."/>
            <person name="Simillion C."/>
            <person name="Van de Peer Y."/>
            <person name="Miranda-Saavedra D."/>
            <person name="Barton G.J."/>
            <person name="Westrop G.D."/>
            <person name="Mueller S."/>
            <person name="Dessi D."/>
            <person name="Fiori P.L."/>
            <person name="Ren Q."/>
            <person name="Paulsen I."/>
            <person name="Zhang H."/>
            <person name="Bastida-Corcuera F.D."/>
            <person name="Simoes-Barbosa A."/>
            <person name="Brown M.T."/>
            <person name="Hayes R.D."/>
            <person name="Mukherjee M."/>
            <person name="Okumura C.Y."/>
            <person name="Schneider R."/>
            <person name="Smith A.J."/>
            <person name="Vanacova S."/>
            <person name="Villalvazo M."/>
            <person name="Haas B.J."/>
            <person name="Pertea M."/>
            <person name="Feldblyum T.V."/>
            <person name="Utterback T.R."/>
            <person name="Shu C.L."/>
            <person name="Osoegawa K."/>
            <person name="de Jong P.J."/>
            <person name="Hrdy I."/>
            <person name="Horvathova L."/>
            <person name="Zubacova Z."/>
            <person name="Dolezal P."/>
            <person name="Malik S.B."/>
            <person name="Logsdon J.M. Jr."/>
            <person name="Henze K."/>
            <person name="Gupta A."/>
            <person name="Wang C.C."/>
            <person name="Dunne R.L."/>
            <person name="Upcroft J.A."/>
            <person name="Upcroft P."/>
            <person name="White O."/>
            <person name="Salzberg S.L."/>
            <person name="Tang P."/>
            <person name="Chiu C.-H."/>
            <person name="Lee Y.-S."/>
            <person name="Embley T.M."/>
            <person name="Coombs G.H."/>
            <person name="Mottram J.C."/>
            <person name="Tachezy J."/>
            <person name="Fraser-Liggett C.M."/>
            <person name="Johnson P.J."/>
        </authorList>
    </citation>
    <scope>NUCLEOTIDE SEQUENCE [LARGE SCALE GENOMIC DNA]</scope>
    <source>
        <strain evidence="2">G3</strain>
    </source>
</reference>